<organism evidence="1 2">
    <name type="scientific">Pistacia atlantica</name>
    <dbReference type="NCBI Taxonomy" id="434234"/>
    <lineage>
        <taxon>Eukaryota</taxon>
        <taxon>Viridiplantae</taxon>
        <taxon>Streptophyta</taxon>
        <taxon>Embryophyta</taxon>
        <taxon>Tracheophyta</taxon>
        <taxon>Spermatophyta</taxon>
        <taxon>Magnoliopsida</taxon>
        <taxon>eudicotyledons</taxon>
        <taxon>Gunneridae</taxon>
        <taxon>Pentapetalae</taxon>
        <taxon>rosids</taxon>
        <taxon>malvids</taxon>
        <taxon>Sapindales</taxon>
        <taxon>Anacardiaceae</taxon>
        <taxon>Pistacia</taxon>
    </lineage>
</organism>
<accession>A0ACC1BU29</accession>
<protein>
    <submittedName>
        <fullName evidence="1">Uncharacterized protein</fullName>
    </submittedName>
</protein>
<gene>
    <name evidence="1" type="ORF">Patl1_06246</name>
</gene>
<evidence type="ECO:0000313" key="2">
    <source>
        <dbReference type="Proteomes" id="UP001164250"/>
    </source>
</evidence>
<reference evidence="2" key="1">
    <citation type="journal article" date="2023" name="G3 (Bethesda)">
        <title>Genome assembly and association tests identify interacting loci associated with vigor, precocity, and sex in interspecific pistachio rootstocks.</title>
        <authorList>
            <person name="Palmer W."/>
            <person name="Jacygrad E."/>
            <person name="Sagayaradj S."/>
            <person name="Cavanaugh K."/>
            <person name="Han R."/>
            <person name="Bertier L."/>
            <person name="Beede B."/>
            <person name="Kafkas S."/>
            <person name="Golino D."/>
            <person name="Preece J."/>
            <person name="Michelmore R."/>
        </authorList>
    </citation>
    <scope>NUCLEOTIDE SEQUENCE [LARGE SCALE GENOMIC DNA]</scope>
</reference>
<dbReference type="Proteomes" id="UP001164250">
    <property type="component" value="Chromosome 3"/>
</dbReference>
<proteinExistence type="predicted"/>
<comment type="caution">
    <text evidence="1">The sequence shown here is derived from an EMBL/GenBank/DDBJ whole genome shotgun (WGS) entry which is preliminary data.</text>
</comment>
<evidence type="ECO:0000313" key="1">
    <source>
        <dbReference type="EMBL" id="KAJ0102460.1"/>
    </source>
</evidence>
<keyword evidence="2" id="KW-1185">Reference proteome</keyword>
<dbReference type="EMBL" id="CM047899">
    <property type="protein sequence ID" value="KAJ0102460.1"/>
    <property type="molecule type" value="Genomic_DNA"/>
</dbReference>
<name>A0ACC1BU29_9ROSI</name>
<sequence>MSSETCRDCINVTREILPTVCQNNRSAIGGYDDDKDINCMLRYADYDQFGIMEDKPYFYVNTLKLVDNQYVDEFNRTRKSLLDKLIIQAAAADSPNKYAADFAVASFGRIYGLVQCTPDLNETSCKNCLDSTMTHMTACCDTKQGGRVYTPSCNFRYALNAAFFKWVTSLPKEKKNHTVVIIVSVIVSVVTLVTLVGIVIFLKRKKWEEEDESILPLIKPFEELAWKSWKEGTTLNLIAPALRGDSTTDEMLKCIHIGLLCVQENVNDRPYMASVVHMLNSDILTLPEPSKPGSLMQTTTRRALNGETSSFLKHNSGSAEPKPTKNVSCSVDITEVHGR</sequence>